<dbReference type="AlphaFoldDB" id="A0A6A6EKF7"/>
<dbReference type="Pfam" id="PF11951">
    <property type="entry name" value="Fungal_trans_2"/>
    <property type="match status" value="1"/>
</dbReference>
<feature type="domain" description="Zn(2)-C6 fungal-type" evidence="3">
    <location>
        <begin position="12"/>
        <end position="42"/>
    </location>
</feature>
<keyword evidence="2" id="KW-0539">Nucleus</keyword>
<organism evidence="4 5">
    <name type="scientific">Zopfia rhizophila CBS 207.26</name>
    <dbReference type="NCBI Taxonomy" id="1314779"/>
    <lineage>
        <taxon>Eukaryota</taxon>
        <taxon>Fungi</taxon>
        <taxon>Dikarya</taxon>
        <taxon>Ascomycota</taxon>
        <taxon>Pezizomycotina</taxon>
        <taxon>Dothideomycetes</taxon>
        <taxon>Dothideomycetes incertae sedis</taxon>
        <taxon>Zopfiaceae</taxon>
        <taxon>Zopfia</taxon>
    </lineage>
</organism>
<name>A0A6A6EKF7_9PEZI</name>
<accession>A0A6A6EKF7</accession>
<dbReference type="EMBL" id="ML994616">
    <property type="protein sequence ID" value="KAF2191791.1"/>
    <property type="molecule type" value="Genomic_DNA"/>
</dbReference>
<dbReference type="PROSITE" id="PS00463">
    <property type="entry name" value="ZN2_CY6_FUNGAL_1"/>
    <property type="match status" value="1"/>
</dbReference>
<dbReference type="SMART" id="SM00066">
    <property type="entry name" value="GAL4"/>
    <property type="match status" value="1"/>
</dbReference>
<protein>
    <recommendedName>
        <fullName evidence="3">Zn(2)-C6 fungal-type domain-containing protein</fullName>
    </recommendedName>
</protein>
<proteinExistence type="predicted"/>
<dbReference type="Gene3D" id="4.10.240.10">
    <property type="entry name" value="Zn(2)-C6 fungal-type DNA-binding domain"/>
    <property type="match status" value="1"/>
</dbReference>
<dbReference type="OrthoDB" id="5213892at2759"/>
<evidence type="ECO:0000313" key="5">
    <source>
        <dbReference type="Proteomes" id="UP000800200"/>
    </source>
</evidence>
<dbReference type="InterPro" id="IPR021858">
    <property type="entry name" value="Fun_TF"/>
</dbReference>
<dbReference type="InterPro" id="IPR001138">
    <property type="entry name" value="Zn2Cys6_DnaBD"/>
</dbReference>
<evidence type="ECO:0000259" key="3">
    <source>
        <dbReference type="PROSITE" id="PS50048"/>
    </source>
</evidence>
<reference evidence="4" key="1">
    <citation type="journal article" date="2020" name="Stud. Mycol.">
        <title>101 Dothideomycetes genomes: a test case for predicting lifestyles and emergence of pathogens.</title>
        <authorList>
            <person name="Haridas S."/>
            <person name="Albert R."/>
            <person name="Binder M."/>
            <person name="Bloem J."/>
            <person name="Labutti K."/>
            <person name="Salamov A."/>
            <person name="Andreopoulos B."/>
            <person name="Baker S."/>
            <person name="Barry K."/>
            <person name="Bills G."/>
            <person name="Bluhm B."/>
            <person name="Cannon C."/>
            <person name="Castanera R."/>
            <person name="Culley D."/>
            <person name="Daum C."/>
            <person name="Ezra D."/>
            <person name="Gonzalez J."/>
            <person name="Henrissat B."/>
            <person name="Kuo A."/>
            <person name="Liang C."/>
            <person name="Lipzen A."/>
            <person name="Lutzoni F."/>
            <person name="Magnuson J."/>
            <person name="Mondo S."/>
            <person name="Nolan M."/>
            <person name="Ohm R."/>
            <person name="Pangilinan J."/>
            <person name="Park H.-J."/>
            <person name="Ramirez L."/>
            <person name="Alfaro M."/>
            <person name="Sun H."/>
            <person name="Tritt A."/>
            <person name="Yoshinaga Y."/>
            <person name="Zwiers L.-H."/>
            <person name="Turgeon B."/>
            <person name="Goodwin S."/>
            <person name="Spatafora J."/>
            <person name="Crous P."/>
            <person name="Grigoriev I."/>
        </authorList>
    </citation>
    <scope>NUCLEOTIDE SEQUENCE</scope>
    <source>
        <strain evidence="4">CBS 207.26</strain>
    </source>
</reference>
<dbReference type="PANTHER" id="PTHR37534:SF20">
    <property type="entry name" value="PRO1A C6 ZINK-FINGER PROTEIN"/>
    <property type="match status" value="1"/>
</dbReference>
<dbReference type="SUPFAM" id="SSF57701">
    <property type="entry name" value="Zn2/Cys6 DNA-binding domain"/>
    <property type="match status" value="1"/>
</dbReference>
<comment type="subcellular location">
    <subcellularLocation>
        <location evidence="1">Nucleus</location>
    </subcellularLocation>
</comment>
<dbReference type="CDD" id="cd00067">
    <property type="entry name" value="GAL4"/>
    <property type="match status" value="1"/>
</dbReference>
<evidence type="ECO:0000256" key="2">
    <source>
        <dbReference type="ARBA" id="ARBA00023242"/>
    </source>
</evidence>
<dbReference type="GO" id="GO:0008270">
    <property type="term" value="F:zinc ion binding"/>
    <property type="evidence" value="ECO:0007669"/>
    <property type="project" value="InterPro"/>
</dbReference>
<keyword evidence="5" id="KW-1185">Reference proteome</keyword>
<sequence length="605" mass="67289">MSAPRRYGRTDGCWTCKLRRKKCDELRPTCGNCDSLEIACNYGPKPTWMDDGGQQRQMTELLKNEIKRNAAYRREKANTSSKVAHNATTHQFNVISNMMVSNDLLSIEPMDSAMSGDQTLTPESNSATLHGPTPFTLLPYDHQQHRCSSGVEQSSAIETDFIMKYLDFVFPTLFPFYRPALFETGRSWFLLLLGKSKIAYHSTVSLSCYFFTMALTDADNGEEHADCKQLRWKEVEQQTNKCFDSIRTDMLALDLNSEGTPATKLERVEIMESVIQVLIFEIALGKSAPWNSHLPPAFALFEEIMACSGPSYQDQGQSKLASVLLGIGQPLWTKRGHSSHIWSPDQAGFRFCAGLLIFIDVVASTAIQETPRLLKYHPDILARIDEGTSVVSDAEVRLSSIVGCRNWVIRSIAEISALDSWKREQIEANSLSVVELVDRASGIANGLRNGILEIQICPIASSPSYLNHRAPFDMRPSPSPSSKSTLIWAHAAQLYLTVVVSGWQLSNAEVRANVAQIIELLQTVPSYQLRTLAWPLCVAGCLALESEESSFMALFSNQGKVYTAGALDDVRQILKQVWQIRTTLHASTWNLASCFSILGSPVLLA</sequence>
<dbReference type="GO" id="GO:0005634">
    <property type="term" value="C:nucleus"/>
    <property type="evidence" value="ECO:0007669"/>
    <property type="project" value="UniProtKB-SubCell"/>
</dbReference>
<evidence type="ECO:0000313" key="4">
    <source>
        <dbReference type="EMBL" id="KAF2191791.1"/>
    </source>
</evidence>
<gene>
    <name evidence="4" type="ORF">K469DRAFT_746222</name>
</gene>
<evidence type="ECO:0000256" key="1">
    <source>
        <dbReference type="ARBA" id="ARBA00004123"/>
    </source>
</evidence>
<dbReference type="PANTHER" id="PTHR37534">
    <property type="entry name" value="TRANSCRIPTIONAL ACTIVATOR PROTEIN UGA3"/>
    <property type="match status" value="1"/>
</dbReference>
<dbReference type="Pfam" id="PF00172">
    <property type="entry name" value="Zn_clus"/>
    <property type="match status" value="1"/>
</dbReference>
<dbReference type="PROSITE" id="PS50048">
    <property type="entry name" value="ZN2_CY6_FUNGAL_2"/>
    <property type="match status" value="1"/>
</dbReference>
<dbReference type="InterPro" id="IPR036864">
    <property type="entry name" value="Zn2-C6_fun-type_DNA-bd_sf"/>
</dbReference>
<dbReference type="GO" id="GO:0000981">
    <property type="term" value="F:DNA-binding transcription factor activity, RNA polymerase II-specific"/>
    <property type="evidence" value="ECO:0007669"/>
    <property type="project" value="InterPro"/>
</dbReference>
<dbReference type="Proteomes" id="UP000800200">
    <property type="component" value="Unassembled WGS sequence"/>
</dbReference>